<dbReference type="InterPro" id="IPR012677">
    <property type="entry name" value="Nucleotide-bd_a/b_plait_sf"/>
</dbReference>
<dbReference type="SUPFAM" id="SSF46785">
    <property type="entry name" value="Winged helix' DNA-binding domain"/>
    <property type="match status" value="1"/>
</dbReference>
<feature type="region of interest" description="Disordered" evidence="3">
    <location>
        <begin position="1"/>
        <end position="90"/>
    </location>
</feature>
<dbReference type="InterPro" id="IPR000504">
    <property type="entry name" value="RRM_dom"/>
</dbReference>
<evidence type="ECO:0000259" key="4">
    <source>
        <dbReference type="PROSITE" id="PS50102"/>
    </source>
</evidence>
<dbReference type="PROSITE" id="PS50961">
    <property type="entry name" value="HTH_LA"/>
    <property type="match status" value="1"/>
</dbReference>
<feature type="domain" description="HTH La-type RNA-binding" evidence="5">
    <location>
        <begin position="99"/>
        <end position="190"/>
    </location>
</feature>
<proteinExistence type="predicted"/>
<dbReference type="InterPro" id="IPR045180">
    <property type="entry name" value="La_dom_prot"/>
</dbReference>
<feature type="compositionally biased region" description="Basic and acidic residues" evidence="3">
    <location>
        <begin position="401"/>
        <end position="417"/>
    </location>
</feature>
<keyword evidence="1 2" id="KW-0694">RNA-binding</keyword>
<name>A0A7C8I8H5_9PLEO</name>
<dbReference type="SMART" id="SM00715">
    <property type="entry name" value="LA"/>
    <property type="match status" value="1"/>
</dbReference>
<dbReference type="Gene3D" id="1.10.10.10">
    <property type="entry name" value="Winged helix-like DNA-binding domain superfamily/Winged helix DNA-binding domain"/>
    <property type="match status" value="1"/>
</dbReference>
<dbReference type="SUPFAM" id="SSF54928">
    <property type="entry name" value="RNA-binding domain, RBD"/>
    <property type="match status" value="1"/>
</dbReference>
<evidence type="ECO:0000256" key="1">
    <source>
        <dbReference type="ARBA" id="ARBA00022884"/>
    </source>
</evidence>
<dbReference type="Pfam" id="PF05383">
    <property type="entry name" value="La"/>
    <property type="match status" value="1"/>
</dbReference>
<accession>A0A7C8I8H5</accession>
<evidence type="ECO:0000256" key="3">
    <source>
        <dbReference type="SAM" id="MobiDB-lite"/>
    </source>
</evidence>
<evidence type="ECO:0000313" key="6">
    <source>
        <dbReference type="EMBL" id="KAF2870791.1"/>
    </source>
</evidence>
<dbReference type="Proteomes" id="UP000481861">
    <property type="component" value="Unassembled WGS sequence"/>
</dbReference>
<evidence type="ECO:0008006" key="8">
    <source>
        <dbReference type="Google" id="ProtNLM"/>
    </source>
</evidence>
<evidence type="ECO:0000313" key="7">
    <source>
        <dbReference type="Proteomes" id="UP000481861"/>
    </source>
</evidence>
<dbReference type="CDD" id="cd12291">
    <property type="entry name" value="RRM1_La"/>
    <property type="match status" value="1"/>
</dbReference>
<dbReference type="AlphaFoldDB" id="A0A7C8I8H5"/>
<keyword evidence="7" id="KW-1185">Reference proteome</keyword>
<dbReference type="OrthoDB" id="439993at2759"/>
<feature type="region of interest" description="Disordered" evidence="3">
    <location>
        <begin position="326"/>
        <end position="470"/>
    </location>
</feature>
<dbReference type="EMBL" id="JAADJZ010000013">
    <property type="protein sequence ID" value="KAF2870791.1"/>
    <property type="molecule type" value="Genomic_DNA"/>
</dbReference>
<dbReference type="GO" id="GO:0005634">
    <property type="term" value="C:nucleus"/>
    <property type="evidence" value="ECO:0007669"/>
    <property type="project" value="TreeGrafter"/>
</dbReference>
<protein>
    <recommendedName>
        <fullName evidence="8">HTH La-type RNA-binding domain-containing protein</fullName>
    </recommendedName>
</protein>
<feature type="compositionally biased region" description="Pro residues" evidence="3">
    <location>
        <begin position="1"/>
        <end position="10"/>
    </location>
</feature>
<feature type="domain" description="RRM" evidence="4">
    <location>
        <begin position="224"/>
        <end position="303"/>
    </location>
</feature>
<dbReference type="Pfam" id="PF00076">
    <property type="entry name" value="RRM_1"/>
    <property type="match status" value="1"/>
</dbReference>
<dbReference type="PANTHER" id="PTHR22792">
    <property type="entry name" value="LUPUS LA PROTEIN-RELATED"/>
    <property type="match status" value="1"/>
</dbReference>
<dbReference type="InterPro" id="IPR036388">
    <property type="entry name" value="WH-like_DNA-bd_sf"/>
</dbReference>
<dbReference type="SMART" id="SM00360">
    <property type="entry name" value="RRM"/>
    <property type="match status" value="1"/>
</dbReference>
<feature type="compositionally biased region" description="Basic and acidic residues" evidence="3">
    <location>
        <begin position="45"/>
        <end position="90"/>
    </location>
</feature>
<gene>
    <name evidence="6" type="ORF">BDV95DRAFT_607923</name>
</gene>
<reference evidence="6 7" key="1">
    <citation type="submission" date="2020-01" db="EMBL/GenBank/DDBJ databases">
        <authorList>
            <consortium name="DOE Joint Genome Institute"/>
            <person name="Haridas S."/>
            <person name="Albert R."/>
            <person name="Binder M."/>
            <person name="Bloem J."/>
            <person name="Labutti K."/>
            <person name="Salamov A."/>
            <person name="Andreopoulos B."/>
            <person name="Baker S.E."/>
            <person name="Barry K."/>
            <person name="Bills G."/>
            <person name="Bluhm B.H."/>
            <person name="Cannon C."/>
            <person name="Castanera R."/>
            <person name="Culley D.E."/>
            <person name="Daum C."/>
            <person name="Ezra D."/>
            <person name="Gonzalez J.B."/>
            <person name="Henrissat B."/>
            <person name="Kuo A."/>
            <person name="Liang C."/>
            <person name="Lipzen A."/>
            <person name="Lutzoni F."/>
            <person name="Magnuson J."/>
            <person name="Mondo S."/>
            <person name="Nolan M."/>
            <person name="Ohm R."/>
            <person name="Pangilinan J."/>
            <person name="Park H.-J.H."/>
            <person name="Ramirez L."/>
            <person name="Alfaro M."/>
            <person name="Sun H."/>
            <person name="Tritt A."/>
            <person name="Yoshinaga Y."/>
            <person name="Zwiers L.-H.L."/>
            <person name="Turgeon B.G."/>
            <person name="Goodwin S.B."/>
            <person name="Spatafora J.W."/>
            <person name="Crous P.W."/>
            <person name="Grigoriev I.V."/>
        </authorList>
    </citation>
    <scope>NUCLEOTIDE SEQUENCE [LARGE SCALE GENOMIC DNA]</scope>
    <source>
        <strain evidence="6 7">CBS 611.86</strain>
    </source>
</reference>
<dbReference type="InterPro" id="IPR006630">
    <property type="entry name" value="La_HTH"/>
</dbReference>
<dbReference type="InterPro" id="IPR036390">
    <property type="entry name" value="WH_DNA-bd_sf"/>
</dbReference>
<dbReference type="PROSITE" id="PS50102">
    <property type="entry name" value="RRM"/>
    <property type="match status" value="1"/>
</dbReference>
<feature type="compositionally biased region" description="Basic and acidic residues" evidence="3">
    <location>
        <begin position="361"/>
        <end position="393"/>
    </location>
</feature>
<dbReference type="GO" id="GO:0003729">
    <property type="term" value="F:mRNA binding"/>
    <property type="evidence" value="ECO:0007669"/>
    <property type="project" value="TreeGrafter"/>
</dbReference>
<feature type="compositionally biased region" description="Basic and acidic residues" evidence="3">
    <location>
        <begin position="457"/>
        <end position="470"/>
    </location>
</feature>
<evidence type="ECO:0000259" key="5">
    <source>
        <dbReference type="PROSITE" id="PS50961"/>
    </source>
</evidence>
<comment type="caution">
    <text evidence="6">The sequence shown here is derived from an EMBL/GenBank/DDBJ whole genome shotgun (WGS) entry which is preliminary data.</text>
</comment>
<organism evidence="6 7">
    <name type="scientific">Massariosphaeria phaeospora</name>
    <dbReference type="NCBI Taxonomy" id="100035"/>
    <lineage>
        <taxon>Eukaryota</taxon>
        <taxon>Fungi</taxon>
        <taxon>Dikarya</taxon>
        <taxon>Ascomycota</taxon>
        <taxon>Pezizomycotina</taxon>
        <taxon>Dothideomycetes</taxon>
        <taxon>Pleosporomycetidae</taxon>
        <taxon>Pleosporales</taxon>
        <taxon>Pleosporales incertae sedis</taxon>
        <taxon>Massariosphaeria</taxon>
    </lineage>
</organism>
<dbReference type="InterPro" id="IPR035979">
    <property type="entry name" value="RBD_domain_sf"/>
</dbReference>
<evidence type="ECO:0000256" key="2">
    <source>
        <dbReference type="PROSITE-ProRule" id="PRU00332"/>
    </source>
</evidence>
<dbReference type="Gene3D" id="3.30.70.330">
    <property type="match status" value="1"/>
</dbReference>
<sequence length="470" mass="53835">MASPFAPPPLVKAIPKTQSDMPEPAPYKKPTSDDDEPMSGDDNGVDAKKGGKADNNRRHGKFEKSRPYEKRDDRRGDRRGGFAYDRKASFKPRNTEFDNLPMSSDPAEIRAQVEFYFSLQNLRGDQHLFHKIEGPRNIPVSIKHVADFKRMKRFQPYDAIVNALRDSTELVVLDKEKYSGPGNEAVQLRKAIVLPKKESDEKHPPGLDELMARLSHQSSNALEKSIYVSGLGDQDAAGQIALEKFFQPYGAIMVRKRRDKETNDWKGSLFVEFDSEDSQKQFLALDPKPTFNDNVLHVESKKGYSERKCKEKGIIPAWERGQEYTARPYNPRGRAGRGYYGQVTGPRLERGHGRGNKHRNTYRDRYEPGKDKRERSQSPRGDSDSNDWNERRSKFQQSKGYKGDRIDKRKEIERDENGVPAIKDTRGKRKPDDGDDDIDNSKDTRGKRKAHDDDDNDNSKKTKLEFKDDA</sequence>
<dbReference type="PANTHER" id="PTHR22792:SF140">
    <property type="entry name" value="ACHILLES, ISOFORM A"/>
    <property type="match status" value="1"/>
</dbReference>